<dbReference type="AlphaFoldDB" id="A0A7S2Q0B4"/>
<feature type="compositionally biased region" description="Pro residues" evidence="1">
    <location>
        <begin position="574"/>
        <end position="585"/>
    </location>
</feature>
<feature type="region of interest" description="Disordered" evidence="1">
    <location>
        <begin position="506"/>
        <end position="555"/>
    </location>
</feature>
<dbReference type="Pfam" id="PF20710">
    <property type="entry name" value="DUF6824"/>
    <property type="match status" value="1"/>
</dbReference>
<feature type="domain" description="DUF6824" evidence="2">
    <location>
        <begin position="22"/>
        <end position="108"/>
    </location>
</feature>
<feature type="region of interest" description="Disordered" evidence="1">
    <location>
        <begin position="129"/>
        <end position="148"/>
    </location>
</feature>
<accession>A0A7S2Q0B4</accession>
<feature type="compositionally biased region" description="Low complexity" evidence="1">
    <location>
        <begin position="702"/>
        <end position="721"/>
    </location>
</feature>
<sequence length="752" mass="82488">MNPDNIPSSDEIFRTSIPNKNDVLCGRGGTINSHQGNEQYRSIVESKKRVYLTARFKREKRLIATSIVDQIRKMDPPGRFLQKDADTQTWFDIGEEKAREKTSQALRENSKDVRIQMENEYYEAKRQQARQVALDAGEDPDEAVKGMPMPATSIANAQREKQKDLEEQQQKLAHQQQQIARQQHQLAQQQQQLAQQTLSQQQWNPTGQPQSQQQNRPQVPQTQHQMMHGQHIPHQWTSYNTQGPSQLNIQQPPSQGAGATAHHGSFYHHPAQQNPHPQPNQQYSYDQMFGGSVPSSQKQMMPPPPQQQYQHQQQQQQQQQQYGSTAHPEQQPRIPSPQHGIAESSRGQQQMMPPPQSRAPPPQDPLAQQHSMFHSGSYVTSQPMAPPMSFAEAGVRHVQFQAPPGPGQAHPESTEFGGGIPLLIKPKKRYRSRKLPPATSTDSNLPSPSPVRGFRPPQRTSEGDLSPDESVASANRSLMSGLTTAKTADSLSYYLQAMEDEISGDVGQEVELVSHGPMAKESSSNALPPARSPKSSRRRHAKSRSRVPSNSGKVQVDWSAAAANEGSMMAPSPLSSPPSRSPPPKYAESQKYPFSPEHSLDLEKMSLTGTENISQAGESIGGASLLNVFNDNPLSPLKPLNHAAMSIGDASLPMPSLGLSNMGDQDSMMGISVMLDSVTRGMAQHADGEGSIFGASAMSVDSGRMSRNSGSRSSSSNRSSSPASFSKTDQGNKHYNPGGEAGSSQGQLHCKE</sequence>
<reference evidence="3" key="1">
    <citation type="submission" date="2021-01" db="EMBL/GenBank/DDBJ databases">
        <authorList>
            <person name="Corre E."/>
            <person name="Pelletier E."/>
            <person name="Niang G."/>
            <person name="Scheremetjew M."/>
            <person name="Finn R."/>
            <person name="Kale V."/>
            <person name="Holt S."/>
            <person name="Cochrane G."/>
            <person name="Meng A."/>
            <person name="Brown T."/>
            <person name="Cohen L."/>
        </authorList>
    </citation>
    <scope>NUCLEOTIDE SEQUENCE</scope>
    <source>
        <strain evidence="3">SM1012Den-03</strain>
    </source>
</reference>
<feature type="compositionally biased region" description="Polar residues" evidence="1">
    <location>
        <begin position="235"/>
        <end position="254"/>
    </location>
</feature>
<feature type="compositionally biased region" description="Polar residues" evidence="1">
    <location>
        <begin position="366"/>
        <end position="383"/>
    </location>
</feature>
<feature type="compositionally biased region" description="Pro residues" evidence="1">
    <location>
        <begin position="352"/>
        <end position="364"/>
    </location>
</feature>
<evidence type="ECO:0000313" key="3">
    <source>
        <dbReference type="EMBL" id="CAD9627972.1"/>
    </source>
</evidence>
<feature type="compositionally biased region" description="Basic and acidic residues" evidence="1">
    <location>
        <begin position="158"/>
        <end position="169"/>
    </location>
</feature>
<protein>
    <recommendedName>
        <fullName evidence="2">DUF6824 domain-containing protein</fullName>
    </recommendedName>
</protein>
<feature type="compositionally biased region" description="Basic residues" evidence="1">
    <location>
        <begin position="534"/>
        <end position="545"/>
    </location>
</feature>
<feature type="compositionally biased region" description="Basic residues" evidence="1">
    <location>
        <begin position="425"/>
        <end position="434"/>
    </location>
</feature>
<feature type="region of interest" description="Disordered" evidence="1">
    <location>
        <begin position="197"/>
        <end position="476"/>
    </location>
</feature>
<proteinExistence type="predicted"/>
<dbReference type="InterPro" id="IPR049227">
    <property type="entry name" value="DUF6824"/>
</dbReference>
<feature type="region of interest" description="Disordered" evidence="1">
    <location>
        <begin position="155"/>
        <end position="178"/>
    </location>
</feature>
<feature type="compositionally biased region" description="Low complexity" evidence="1">
    <location>
        <begin position="268"/>
        <end position="282"/>
    </location>
</feature>
<dbReference type="EMBL" id="HBGZ01030278">
    <property type="protein sequence ID" value="CAD9627972.1"/>
    <property type="molecule type" value="Transcribed_RNA"/>
</dbReference>
<feature type="region of interest" description="Disordered" evidence="1">
    <location>
        <begin position="701"/>
        <end position="752"/>
    </location>
</feature>
<feature type="compositionally biased region" description="Low complexity" evidence="1">
    <location>
        <begin position="197"/>
        <end position="225"/>
    </location>
</feature>
<feature type="compositionally biased region" description="Polar residues" evidence="1">
    <location>
        <begin position="742"/>
        <end position="752"/>
    </location>
</feature>
<gene>
    <name evidence="3" type="ORF">SMAR0320_LOCUS21573</name>
</gene>
<organism evidence="3">
    <name type="scientific">Skeletonema marinoi</name>
    <dbReference type="NCBI Taxonomy" id="267567"/>
    <lineage>
        <taxon>Eukaryota</taxon>
        <taxon>Sar</taxon>
        <taxon>Stramenopiles</taxon>
        <taxon>Ochrophyta</taxon>
        <taxon>Bacillariophyta</taxon>
        <taxon>Coscinodiscophyceae</taxon>
        <taxon>Thalassiosirophycidae</taxon>
        <taxon>Thalassiosirales</taxon>
        <taxon>Skeletonemataceae</taxon>
        <taxon>Skeletonema</taxon>
        <taxon>Skeletonema marinoi-dohrnii complex</taxon>
    </lineage>
</organism>
<feature type="region of interest" description="Disordered" evidence="1">
    <location>
        <begin position="567"/>
        <end position="592"/>
    </location>
</feature>
<feature type="compositionally biased region" description="Low complexity" evidence="1">
    <location>
        <begin position="307"/>
        <end position="322"/>
    </location>
</feature>
<evidence type="ECO:0000256" key="1">
    <source>
        <dbReference type="SAM" id="MobiDB-lite"/>
    </source>
</evidence>
<name>A0A7S2Q0B4_9STRA</name>
<evidence type="ECO:0000259" key="2">
    <source>
        <dbReference type="Pfam" id="PF20710"/>
    </source>
</evidence>